<dbReference type="PANTHER" id="PTHR30121:SF6">
    <property type="entry name" value="SLR6007 PROTEIN"/>
    <property type="match status" value="1"/>
</dbReference>
<name>A0A3S3Q021_9SPHI</name>
<accession>A0A3S3Q021</accession>
<dbReference type="InterPro" id="IPR027417">
    <property type="entry name" value="P-loop_NTPase"/>
</dbReference>
<dbReference type="AlphaFoldDB" id="A0A3S3Q021"/>
<dbReference type="PANTHER" id="PTHR30121">
    <property type="entry name" value="UNCHARACTERIZED PROTEIN YJGR-RELATED"/>
    <property type="match status" value="1"/>
</dbReference>
<proteinExistence type="predicted"/>
<evidence type="ECO:0000256" key="1">
    <source>
        <dbReference type="SAM" id="MobiDB-lite"/>
    </source>
</evidence>
<protein>
    <submittedName>
        <fullName evidence="3">DUF853 family protein</fullName>
    </submittedName>
</protein>
<dbReference type="Gene3D" id="3.40.50.300">
    <property type="entry name" value="P-loop containing nucleotide triphosphate hydrolases"/>
    <property type="match status" value="2"/>
</dbReference>
<evidence type="ECO:0000313" key="4">
    <source>
        <dbReference type="Proteomes" id="UP000284120"/>
    </source>
</evidence>
<dbReference type="Pfam" id="PF05872">
    <property type="entry name" value="HerA_C"/>
    <property type="match status" value="1"/>
</dbReference>
<dbReference type="Proteomes" id="UP000284120">
    <property type="component" value="Unassembled WGS sequence"/>
</dbReference>
<organism evidence="3 4">
    <name type="scientific">Pedobacter chitinilyticus</name>
    <dbReference type="NCBI Taxonomy" id="2233776"/>
    <lineage>
        <taxon>Bacteria</taxon>
        <taxon>Pseudomonadati</taxon>
        <taxon>Bacteroidota</taxon>
        <taxon>Sphingobacteriia</taxon>
        <taxon>Sphingobacteriales</taxon>
        <taxon>Sphingobacteriaceae</taxon>
        <taxon>Pedobacter</taxon>
    </lineage>
</organism>
<sequence length="526" mass="57425">MNANQNTFIEKIKASYSPSGEYIYLGAAMLDGLALADAEVNLPLRMMNRHGLIAGATGTGKTRTLQLLAEQLSDKGVPVFMLDVKGDLSGLYQPGSTNPKIEERAQQLNKPFTPSGFPIEIYSLTGKLGAQMRATVTEFGPVLLSKILELNDTQSGVLAVLFKYADDHKMPVVDLNDLKKLLGYLAEGEGAKEIKSSYGSISTATSSTILRKIVAIEQQGLGGIFGETSFNIEDLFNRVDGKGVISLLNIADVQSQPVLYSTFLLSLLAEIYQTMPEAGDLDKPKLVFFFDEAHLLFNDAPKAFLEQINTIIRLIRSKGIGVFFCTQSPMDIPESVLSQLGNRVQHALRAFTPNDVDALKKTVNTYPKSEFYTIDKVLTSLGTGQALITVLNEKGIPTEVAATLLTPPRAVMGPMAAIDCEKLMQGSQLFSKYKETVDPVSAYEMLTDKINEIQANENKVKAEEEERKRIEQESKPKPGEKSLVEEIMGATITRQIGKEIVRGLFGMLSGKKTRTTKSSGGGLFGF</sequence>
<reference evidence="3 4" key="1">
    <citation type="submission" date="2018-06" db="EMBL/GenBank/DDBJ databases">
        <title>Pedobacter endophyticus sp. nov., an endophytic bacterium isolated from a leaf of Triticum aestivum.</title>
        <authorList>
            <person name="Zhang L."/>
        </authorList>
    </citation>
    <scope>NUCLEOTIDE SEQUENCE [LARGE SCALE GENOMIC DNA]</scope>
    <source>
        <strain evidence="3 4">CM134L-2</strain>
    </source>
</reference>
<dbReference type="SUPFAM" id="SSF52540">
    <property type="entry name" value="P-loop containing nucleoside triphosphate hydrolases"/>
    <property type="match status" value="1"/>
</dbReference>
<dbReference type="RefSeq" id="WP_113647187.1">
    <property type="nucleotide sequence ID" value="NZ_QMHN01000002.1"/>
</dbReference>
<dbReference type="InterPro" id="IPR033186">
    <property type="entry name" value="HerA_C"/>
</dbReference>
<comment type="caution">
    <text evidence="3">The sequence shown here is derived from an EMBL/GenBank/DDBJ whole genome shotgun (WGS) entry which is preliminary data.</text>
</comment>
<evidence type="ECO:0000313" key="3">
    <source>
        <dbReference type="EMBL" id="RWU08675.1"/>
    </source>
</evidence>
<evidence type="ECO:0000259" key="2">
    <source>
        <dbReference type="Pfam" id="PF05872"/>
    </source>
</evidence>
<dbReference type="OrthoDB" id="9758751at2"/>
<gene>
    <name evidence="3" type="ORF">DPV69_09930</name>
</gene>
<dbReference type="InterPro" id="IPR051162">
    <property type="entry name" value="T4SS_component"/>
</dbReference>
<keyword evidence="4" id="KW-1185">Reference proteome</keyword>
<feature type="region of interest" description="Disordered" evidence="1">
    <location>
        <begin position="458"/>
        <end position="482"/>
    </location>
</feature>
<dbReference type="EMBL" id="SAYW01000002">
    <property type="protein sequence ID" value="RWU08675.1"/>
    <property type="molecule type" value="Genomic_DNA"/>
</dbReference>
<feature type="domain" description="Helicase HerA-like C-terminal" evidence="2">
    <location>
        <begin position="36"/>
        <end position="512"/>
    </location>
</feature>